<reference evidence="1 2" key="1">
    <citation type="journal article" date="2019" name="Emerg. Microbes Infect.">
        <title>Comprehensive subspecies identification of 175 nontuberculous mycobacteria species based on 7547 genomic profiles.</title>
        <authorList>
            <person name="Matsumoto Y."/>
            <person name="Kinjo T."/>
            <person name="Motooka D."/>
            <person name="Nabeya D."/>
            <person name="Jung N."/>
            <person name="Uechi K."/>
            <person name="Horii T."/>
            <person name="Iida T."/>
            <person name="Fujita J."/>
            <person name="Nakamura S."/>
        </authorList>
    </citation>
    <scope>NUCLEOTIDE SEQUENCE [LARGE SCALE GENOMIC DNA]</scope>
    <source>
        <strain evidence="1 2">JCM 14738</strain>
    </source>
</reference>
<accession>A0A1X1TS88</accession>
<dbReference type="STRING" id="44010.AWC00_01780"/>
<name>A0A1X1TS88_9MYCO</name>
<dbReference type="RefSeq" id="WP_085230945.1">
    <property type="nucleotide sequence ID" value="NZ_AP022613.1"/>
</dbReference>
<sequence>MKVSNEVRRSLNSWEGKEWDASMLHACNAVDAIGNARYPRKGVATQFKRTVRDALDIFGAMTAQGIDWDETRFPIEVESDLPDKRPDIADVMYGIHRYGHGHKEELPNGFELTPPGPRASGVHIWREGKIQLPASSVIGMLAIAVFAPESKGEVIPHGYQISWFQRVFHVGDWWGWQDHFREIISVATVPKKALDFGKSWDTWKPLT</sequence>
<protein>
    <submittedName>
        <fullName evidence="1">Uncharacterized protein</fullName>
    </submittedName>
</protein>
<keyword evidence="2" id="KW-1185">Reference proteome</keyword>
<gene>
    <name evidence="1" type="ORF">MCNS_52060</name>
</gene>
<evidence type="ECO:0000313" key="1">
    <source>
        <dbReference type="EMBL" id="BBZ42143.1"/>
    </source>
</evidence>
<dbReference type="Proteomes" id="UP000467385">
    <property type="component" value="Chromosome"/>
</dbReference>
<proteinExistence type="predicted"/>
<dbReference type="AlphaFoldDB" id="A0A1X1TS88"/>
<dbReference type="OrthoDB" id="4539886at2"/>
<organism evidence="1 2">
    <name type="scientific">Mycobacterium conspicuum</name>
    <dbReference type="NCBI Taxonomy" id="44010"/>
    <lineage>
        <taxon>Bacteria</taxon>
        <taxon>Bacillati</taxon>
        <taxon>Actinomycetota</taxon>
        <taxon>Actinomycetes</taxon>
        <taxon>Mycobacteriales</taxon>
        <taxon>Mycobacteriaceae</taxon>
        <taxon>Mycobacterium</taxon>
    </lineage>
</organism>
<evidence type="ECO:0000313" key="2">
    <source>
        <dbReference type="Proteomes" id="UP000467385"/>
    </source>
</evidence>
<dbReference type="EMBL" id="AP022613">
    <property type="protein sequence ID" value="BBZ42143.1"/>
    <property type="molecule type" value="Genomic_DNA"/>
</dbReference>